<dbReference type="InterPro" id="IPR032710">
    <property type="entry name" value="NTF2-like_dom_sf"/>
</dbReference>
<dbReference type="Proteomes" id="UP000199415">
    <property type="component" value="Unassembled WGS sequence"/>
</dbReference>
<evidence type="ECO:0000313" key="2">
    <source>
        <dbReference type="Proteomes" id="UP000199415"/>
    </source>
</evidence>
<organism evidence="1 2">
    <name type="scientific">Limimonas halophila</name>
    <dbReference type="NCBI Taxonomy" id="1082479"/>
    <lineage>
        <taxon>Bacteria</taxon>
        <taxon>Pseudomonadati</taxon>
        <taxon>Pseudomonadota</taxon>
        <taxon>Alphaproteobacteria</taxon>
        <taxon>Rhodospirillales</taxon>
        <taxon>Rhodovibrionaceae</taxon>
        <taxon>Limimonas</taxon>
    </lineage>
</organism>
<name>A0A1G7L0C0_9PROT</name>
<evidence type="ECO:0000313" key="1">
    <source>
        <dbReference type="EMBL" id="SDF42893.1"/>
    </source>
</evidence>
<dbReference type="InterPro" id="IPR039437">
    <property type="entry name" value="FrzH/put_lumazine-bd"/>
</dbReference>
<protein>
    <submittedName>
        <fullName evidence="1">Putative lumazine-binding</fullName>
    </submittedName>
</protein>
<dbReference type="Pfam" id="PF12893">
    <property type="entry name" value="Lumazine_bd_2"/>
    <property type="match status" value="1"/>
</dbReference>
<dbReference type="STRING" id="1082479.SAMN05216241_10168"/>
<dbReference type="AlphaFoldDB" id="A0A1G7L0C0"/>
<dbReference type="Gene3D" id="3.10.450.50">
    <property type="match status" value="1"/>
</dbReference>
<dbReference type="RefSeq" id="WP_176758443.1">
    <property type="nucleotide sequence ID" value="NZ_FNCE01000001.1"/>
</dbReference>
<gene>
    <name evidence="1" type="ORF">SAMN05216241_10168</name>
</gene>
<accession>A0A1G7L0C0</accession>
<sequence length="123" mass="13569">MSNARNRESIEATLYAYLNGMRHADPGLLKIAFHDDANLCGPMGDSMLTGPVSRLLSWVENDLAPGGTGRDHGMRVEEIEIHEPIALVKCRETGFLGRDALDVFTLVQQGAGWKITNKSWTLM</sequence>
<proteinExistence type="predicted"/>
<keyword evidence="2" id="KW-1185">Reference proteome</keyword>
<dbReference type="EMBL" id="FNCE01000001">
    <property type="protein sequence ID" value="SDF42893.1"/>
    <property type="molecule type" value="Genomic_DNA"/>
</dbReference>
<reference evidence="1 2" key="1">
    <citation type="submission" date="2016-10" db="EMBL/GenBank/DDBJ databases">
        <authorList>
            <person name="de Groot N.N."/>
        </authorList>
    </citation>
    <scope>NUCLEOTIDE SEQUENCE [LARGE SCALE GENOMIC DNA]</scope>
    <source>
        <strain evidence="1 2">DSM 25584</strain>
    </source>
</reference>
<dbReference type="SUPFAM" id="SSF54427">
    <property type="entry name" value="NTF2-like"/>
    <property type="match status" value="1"/>
</dbReference>